<gene>
    <name evidence="2" type="ORF">GOP47_0002802</name>
</gene>
<accession>A0A9D4VBK2</accession>
<reference evidence="2" key="1">
    <citation type="submission" date="2021-01" db="EMBL/GenBank/DDBJ databases">
        <title>Adiantum capillus-veneris genome.</title>
        <authorList>
            <person name="Fang Y."/>
            <person name="Liao Q."/>
        </authorList>
    </citation>
    <scope>NUCLEOTIDE SEQUENCE</scope>
    <source>
        <strain evidence="2">H3</strain>
        <tissue evidence="2">Leaf</tissue>
    </source>
</reference>
<keyword evidence="3" id="KW-1185">Reference proteome</keyword>
<organism evidence="2 3">
    <name type="scientific">Adiantum capillus-veneris</name>
    <name type="common">Maidenhair fern</name>
    <dbReference type="NCBI Taxonomy" id="13818"/>
    <lineage>
        <taxon>Eukaryota</taxon>
        <taxon>Viridiplantae</taxon>
        <taxon>Streptophyta</taxon>
        <taxon>Embryophyta</taxon>
        <taxon>Tracheophyta</taxon>
        <taxon>Polypodiopsida</taxon>
        <taxon>Polypodiidae</taxon>
        <taxon>Polypodiales</taxon>
        <taxon>Pteridineae</taxon>
        <taxon>Pteridaceae</taxon>
        <taxon>Vittarioideae</taxon>
        <taxon>Adiantum</taxon>
    </lineage>
</organism>
<dbReference type="AlphaFoldDB" id="A0A9D4VBK2"/>
<dbReference type="OrthoDB" id="6424451at2759"/>
<dbReference type="FunFam" id="3.20.80.10:FF:000013">
    <property type="entry name" value="Soul heme-binding family protein"/>
    <property type="match status" value="1"/>
</dbReference>
<comment type="caution">
    <text evidence="2">The sequence shown here is derived from an EMBL/GenBank/DDBJ whole genome shotgun (WGS) entry which is preliminary data.</text>
</comment>
<evidence type="ECO:0000256" key="1">
    <source>
        <dbReference type="ARBA" id="ARBA00009817"/>
    </source>
</evidence>
<dbReference type="EMBL" id="JABFUD020000002">
    <property type="protein sequence ID" value="KAI5083059.1"/>
    <property type="molecule type" value="Genomic_DNA"/>
</dbReference>
<dbReference type="Gene3D" id="3.20.80.10">
    <property type="entry name" value="Regulatory factor, effector binding domain"/>
    <property type="match status" value="1"/>
</dbReference>
<sequence>MGLVLGKISVETPKYTVFASGTDYEIREYGANIVAEVTYDPSKSNSGGFMILANYIGALGNPQNVKGGQKGEEIAMTAPVLTAAGGGPAEKINTTAPSEKIAMTAPVLTEENRADDVDQGKKGLMVMQFVLPSKYTSVDDVPRPTDSRVRVKEVSSRKYGVLKFSGIAEDKLVQKKVDRLKQVLQEAGYKVTGQHILAQYNPPWTIPFLRTNEVMLPVEYCIFFFWSH</sequence>
<dbReference type="PANTHER" id="PTHR11220">
    <property type="entry name" value="HEME-BINDING PROTEIN-RELATED"/>
    <property type="match status" value="1"/>
</dbReference>
<protein>
    <recommendedName>
        <fullName evidence="4">SOUL heme-binding protein</fullName>
    </recommendedName>
</protein>
<evidence type="ECO:0000313" key="3">
    <source>
        <dbReference type="Proteomes" id="UP000886520"/>
    </source>
</evidence>
<dbReference type="SUPFAM" id="SSF55136">
    <property type="entry name" value="Probable bacterial effector-binding domain"/>
    <property type="match status" value="2"/>
</dbReference>
<evidence type="ECO:0008006" key="4">
    <source>
        <dbReference type="Google" id="ProtNLM"/>
    </source>
</evidence>
<name>A0A9D4VBK2_ADICA</name>
<comment type="similarity">
    <text evidence="1">Belongs to the HEBP family.</text>
</comment>
<proteinExistence type="inferred from homology"/>
<dbReference type="Proteomes" id="UP000886520">
    <property type="component" value="Chromosome 3"/>
</dbReference>
<dbReference type="PANTHER" id="PTHR11220:SF58">
    <property type="entry name" value="SOUL HEME-BINDING FAMILY PROTEIN"/>
    <property type="match status" value="1"/>
</dbReference>
<dbReference type="Pfam" id="PF04832">
    <property type="entry name" value="SOUL"/>
    <property type="match status" value="2"/>
</dbReference>
<dbReference type="InterPro" id="IPR011256">
    <property type="entry name" value="Reg_factor_effector_dom_sf"/>
</dbReference>
<evidence type="ECO:0000313" key="2">
    <source>
        <dbReference type="EMBL" id="KAI5083059.1"/>
    </source>
</evidence>
<dbReference type="InterPro" id="IPR006917">
    <property type="entry name" value="SOUL_heme-bd"/>
</dbReference>